<proteinExistence type="predicted"/>
<feature type="region of interest" description="Disordered" evidence="1">
    <location>
        <begin position="220"/>
        <end position="239"/>
    </location>
</feature>
<dbReference type="KEGG" id="scu:SCE1572_30980"/>
<name>S4XZ80_SORCE</name>
<dbReference type="RefSeq" id="WP_020738102.1">
    <property type="nucleotide sequence ID" value="NC_021658.1"/>
</dbReference>
<dbReference type="OrthoDB" id="5515353at2"/>
<dbReference type="Proteomes" id="UP000014803">
    <property type="component" value="Chromosome"/>
</dbReference>
<dbReference type="HOGENOM" id="CLU_1160493_0_0_7"/>
<reference evidence="2 3" key="1">
    <citation type="journal article" date="2013" name="Sci. Rep.">
        <title>Extraordinary expansion of a Sorangium cellulosum genome from an alkaline milieu.</title>
        <authorList>
            <person name="Han K."/>
            <person name="Li Z.F."/>
            <person name="Peng R."/>
            <person name="Zhu L.P."/>
            <person name="Zhou T."/>
            <person name="Wang L.G."/>
            <person name="Li S.G."/>
            <person name="Zhang X.B."/>
            <person name="Hu W."/>
            <person name="Wu Z.H."/>
            <person name="Qin N."/>
            <person name="Li Y.Z."/>
        </authorList>
    </citation>
    <scope>NUCLEOTIDE SEQUENCE [LARGE SCALE GENOMIC DNA]</scope>
    <source>
        <strain evidence="2 3">So0157-2</strain>
    </source>
</reference>
<evidence type="ECO:0000313" key="3">
    <source>
        <dbReference type="Proteomes" id="UP000014803"/>
    </source>
</evidence>
<feature type="compositionally biased region" description="Basic and acidic residues" evidence="1">
    <location>
        <begin position="100"/>
        <end position="169"/>
    </location>
</feature>
<gene>
    <name evidence="2" type="ORF">SCE1572_30980</name>
</gene>
<evidence type="ECO:0000313" key="2">
    <source>
        <dbReference type="EMBL" id="AGP38512.1"/>
    </source>
</evidence>
<accession>S4XZ80</accession>
<dbReference type="PATRIC" id="fig|1254432.3.peg.7004"/>
<organism evidence="2 3">
    <name type="scientific">Sorangium cellulosum So0157-2</name>
    <dbReference type="NCBI Taxonomy" id="1254432"/>
    <lineage>
        <taxon>Bacteria</taxon>
        <taxon>Pseudomonadati</taxon>
        <taxon>Myxococcota</taxon>
        <taxon>Polyangia</taxon>
        <taxon>Polyangiales</taxon>
        <taxon>Polyangiaceae</taxon>
        <taxon>Sorangium</taxon>
    </lineage>
</organism>
<protein>
    <submittedName>
        <fullName evidence="2">Uncharacterized protein</fullName>
    </submittedName>
</protein>
<dbReference type="AlphaFoldDB" id="S4XZ80"/>
<evidence type="ECO:0000256" key="1">
    <source>
        <dbReference type="SAM" id="MobiDB-lite"/>
    </source>
</evidence>
<dbReference type="EMBL" id="CP003969">
    <property type="protein sequence ID" value="AGP38512.1"/>
    <property type="molecule type" value="Genomic_DNA"/>
</dbReference>
<feature type="region of interest" description="Disordered" evidence="1">
    <location>
        <begin position="37"/>
        <end position="187"/>
    </location>
</feature>
<sequence>MSERRSQVDDFARLTEETERLARHVEDLRLRIAATTAKRRASSGMLPAQNAAAIEGPHGSPSERPLHGPISERPPHGSPSERPPHGSLSERPPHGSLSERVYRSISDRPYDAAERAHDAAAERAYDLAAERADDAPERACDAPERAYDATERPHDAATERPHGAATERPRPRHSPFPERTSCLANVSRWLPPLRPAREITESGIHERVGEAGRYCIVTPRKQPGGALLPRRRPPKADVA</sequence>